<dbReference type="AlphaFoldDB" id="A0A9P1MGI5"/>
<gene>
    <name evidence="2" type="ORF">PPNO1_LOCUS9440</name>
</gene>
<dbReference type="Proteomes" id="UP000838763">
    <property type="component" value="Unassembled WGS sequence"/>
</dbReference>
<name>A0A9P1MGI5_9PEZI</name>
<evidence type="ECO:0000313" key="2">
    <source>
        <dbReference type="EMBL" id="CAI4219898.1"/>
    </source>
</evidence>
<feature type="region of interest" description="Disordered" evidence="1">
    <location>
        <begin position="180"/>
        <end position="318"/>
    </location>
</feature>
<sequence length="318" mass="35481">MQHPQWLDLYRAKSLDDIRRLVRRSRLPSDPNADPAANLTPERIQAVLDARNRHVPNFINMVYGDAPKLHHTIITKNLQNFQSQVLRSRPLTDDEIGALADHWSASANIALTAKPFPKWVNTSPDVFPTISRPMLQGKAARIAWHTARFGVYAVMCNWFVTPFFLSYAGVRATVSISSDPRLQEAVKESNEDQEGEHSTESSDSWGGRTSDSPQASRFSETGHSQTTRDAPQERASQPDPYTYQPRRSAAAAAAAPSEPSSWDKDSVLEELEGSDEEDNASPGAPPRSPPSDDGVSAWDRLRERAQAEKNDDEPTRRR</sequence>
<dbReference type="EMBL" id="CALLCH030000021">
    <property type="protein sequence ID" value="CAI4219898.1"/>
    <property type="molecule type" value="Genomic_DNA"/>
</dbReference>
<feature type="compositionally biased region" description="Acidic residues" evidence="1">
    <location>
        <begin position="268"/>
        <end position="279"/>
    </location>
</feature>
<feature type="compositionally biased region" description="Basic and acidic residues" evidence="1">
    <location>
        <begin position="299"/>
        <end position="318"/>
    </location>
</feature>
<comment type="caution">
    <text evidence="2">The sequence shown here is derived from an EMBL/GenBank/DDBJ whole genome shotgun (WGS) entry which is preliminary data.</text>
</comment>
<feature type="compositionally biased region" description="Polar residues" evidence="1">
    <location>
        <begin position="201"/>
        <end position="229"/>
    </location>
</feature>
<evidence type="ECO:0000313" key="3">
    <source>
        <dbReference type="Proteomes" id="UP000838763"/>
    </source>
</evidence>
<protein>
    <submittedName>
        <fullName evidence="2">Uncharacterized protein</fullName>
    </submittedName>
</protein>
<reference evidence="2" key="1">
    <citation type="submission" date="2022-11" db="EMBL/GenBank/DDBJ databases">
        <authorList>
            <person name="Scott C."/>
            <person name="Bruce N."/>
        </authorList>
    </citation>
    <scope>NUCLEOTIDE SEQUENCE</scope>
</reference>
<keyword evidence="3" id="KW-1185">Reference proteome</keyword>
<organism evidence="2 3">
    <name type="scientific">Parascedosporium putredinis</name>
    <dbReference type="NCBI Taxonomy" id="1442378"/>
    <lineage>
        <taxon>Eukaryota</taxon>
        <taxon>Fungi</taxon>
        <taxon>Dikarya</taxon>
        <taxon>Ascomycota</taxon>
        <taxon>Pezizomycotina</taxon>
        <taxon>Sordariomycetes</taxon>
        <taxon>Hypocreomycetidae</taxon>
        <taxon>Microascales</taxon>
        <taxon>Microascaceae</taxon>
        <taxon>Parascedosporium</taxon>
    </lineage>
</organism>
<evidence type="ECO:0000256" key="1">
    <source>
        <dbReference type="SAM" id="MobiDB-lite"/>
    </source>
</evidence>
<dbReference type="OrthoDB" id="4204700at2759"/>
<accession>A0A9P1MGI5</accession>
<feature type="compositionally biased region" description="Basic and acidic residues" evidence="1">
    <location>
        <begin position="181"/>
        <end position="200"/>
    </location>
</feature>
<proteinExistence type="predicted"/>